<dbReference type="OrthoDB" id="2504613at2759"/>
<keyword evidence="3" id="KW-0732">Signal</keyword>
<evidence type="ECO:0000259" key="4">
    <source>
        <dbReference type="Pfam" id="PF25278"/>
    </source>
</evidence>
<feature type="domain" description="DUF7872" evidence="4">
    <location>
        <begin position="303"/>
        <end position="380"/>
    </location>
</feature>
<evidence type="ECO:0000256" key="1">
    <source>
        <dbReference type="SAM" id="MobiDB-lite"/>
    </source>
</evidence>
<reference evidence="5 6" key="1">
    <citation type="submission" date="2015-08" db="EMBL/GenBank/DDBJ databases">
        <title>Next Generation Sequencing and Analysis of the Genome of Puccinia sorghi L Schw, the Causal Agent of Maize Common Rust.</title>
        <authorList>
            <person name="Rochi L."/>
            <person name="Burguener G."/>
            <person name="Darino M."/>
            <person name="Turjanski A."/>
            <person name="Kreff E."/>
            <person name="Dieguez M.J."/>
            <person name="Sacco F."/>
        </authorList>
    </citation>
    <scope>NUCLEOTIDE SEQUENCE [LARGE SCALE GENOMIC DNA]</scope>
    <source>
        <strain evidence="5 6">RO10H11247</strain>
    </source>
</reference>
<keyword evidence="6" id="KW-1185">Reference proteome</keyword>
<evidence type="ECO:0000313" key="6">
    <source>
        <dbReference type="Proteomes" id="UP000037035"/>
    </source>
</evidence>
<dbReference type="PANTHER" id="PTHR33339">
    <property type="entry name" value="LYSM DOMAIN-CONTAINING PROTEIN"/>
    <property type="match status" value="1"/>
</dbReference>
<feature type="compositionally biased region" description="Low complexity" evidence="1">
    <location>
        <begin position="535"/>
        <end position="549"/>
    </location>
</feature>
<dbReference type="AlphaFoldDB" id="A0A0L6VFL4"/>
<gene>
    <name evidence="5" type="ORF">VP01_1704g1</name>
</gene>
<dbReference type="PANTHER" id="PTHR33339:SF1">
    <property type="entry name" value="LYSM DOMAIN-CONTAINING PROTEIN"/>
    <property type="match status" value="1"/>
</dbReference>
<evidence type="ECO:0000256" key="3">
    <source>
        <dbReference type="SAM" id="SignalP"/>
    </source>
</evidence>
<dbReference type="Proteomes" id="UP000037035">
    <property type="component" value="Unassembled WGS sequence"/>
</dbReference>
<feature type="signal peptide" evidence="3">
    <location>
        <begin position="1"/>
        <end position="17"/>
    </location>
</feature>
<evidence type="ECO:0000256" key="2">
    <source>
        <dbReference type="SAM" id="Phobius"/>
    </source>
</evidence>
<evidence type="ECO:0000313" key="5">
    <source>
        <dbReference type="EMBL" id="KNZ59553.1"/>
    </source>
</evidence>
<dbReference type="EMBL" id="LAVV01006509">
    <property type="protein sequence ID" value="KNZ59553.1"/>
    <property type="molecule type" value="Genomic_DNA"/>
</dbReference>
<accession>A0A0L6VFL4</accession>
<name>A0A0L6VFL4_9BASI</name>
<feature type="compositionally biased region" description="Polar residues" evidence="1">
    <location>
        <begin position="550"/>
        <end position="561"/>
    </location>
</feature>
<dbReference type="Pfam" id="PF25278">
    <property type="entry name" value="DUF7872"/>
    <property type="match status" value="1"/>
</dbReference>
<dbReference type="InterPro" id="IPR057194">
    <property type="entry name" value="DUF7872"/>
</dbReference>
<keyword evidence="2" id="KW-0472">Membrane</keyword>
<feature type="region of interest" description="Disordered" evidence="1">
    <location>
        <begin position="533"/>
        <end position="561"/>
    </location>
</feature>
<feature type="chain" id="PRO_5005568545" description="DUF7872 domain-containing protein" evidence="3">
    <location>
        <begin position="18"/>
        <end position="619"/>
    </location>
</feature>
<keyword evidence="2" id="KW-1133">Transmembrane helix</keyword>
<keyword evidence="2" id="KW-0812">Transmembrane</keyword>
<organism evidence="5 6">
    <name type="scientific">Puccinia sorghi</name>
    <dbReference type="NCBI Taxonomy" id="27349"/>
    <lineage>
        <taxon>Eukaryota</taxon>
        <taxon>Fungi</taxon>
        <taxon>Dikarya</taxon>
        <taxon>Basidiomycota</taxon>
        <taxon>Pucciniomycotina</taxon>
        <taxon>Pucciniomycetes</taxon>
        <taxon>Pucciniales</taxon>
        <taxon>Pucciniaceae</taxon>
        <taxon>Puccinia</taxon>
    </lineage>
</organism>
<feature type="transmembrane region" description="Helical" evidence="2">
    <location>
        <begin position="170"/>
        <end position="201"/>
    </location>
</feature>
<dbReference type="VEuPathDB" id="FungiDB:VP01_1704g1"/>
<proteinExistence type="predicted"/>
<comment type="caution">
    <text evidence="5">The sequence shown here is derived from an EMBL/GenBank/DDBJ whole genome shotgun (WGS) entry which is preliminary data.</text>
</comment>
<sequence>MPPTITFFFHLLMTAAAAVVSASSDTTGSPQPTQVSGDLHSSADCSGYALNRGTWAELGIDNYLLHYPGGQNLSLFDYTRSLNVLNFDCGIGKMCLAGQLCHPVRGRDWVVLSAVQEWNFYINSMYDAIATAMGMVQGTSAAMVADLYVRLRGLNSLPDGDEKTRLMHLTVGLISLSGVILLGFTMVLVVPILWTVLVALWDVVATSTAAIGTGIATTWAFLTTSGAGTAAVAAEEAAEVAATTATTTAAREASEEAVVSTLGQEEKLLAGGAAIQKRSPKHHHHEPITHDKFQLVSKCPMMTVWSALTTNLEEFRDRLQSMITVTAKLTLYSPISSKDGIYGSLQNGTFLSDHPPKATLVDNARDTVQLGVLAQLFRVMVIPSSSRKSWLSPDVTLEIDSYFVSLSFFSEFCCRCNNDEMPMRRQRRHFSFFFAESLQARRPHYTAQGPGSGALLQCEWSSVDRKTSLGMVQGKTIDYKIRNGRQIFAKYSYTTELLYQLAADCERQRESLNMPASHNGTLTLASRGSAFLQGSDNTNSSSSPSDLLNYQNSLAQPGSPLNTSTNSSAILLPDGSSICSFPIPICDLRKSDIKARISAGDLPGQACAQALKLADVPSS</sequence>
<protein>
    <recommendedName>
        <fullName evidence="4">DUF7872 domain-containing protein</fullName>
    </recommendedName>
</protein>